<dbReference type="PANTHER" id="PTHR46718:SF1">
    <property type="entry name" value="ASPARTATE-SEMIALDEHYDE DEHYDROGENASE"/>
    <property type="match status" value="1"/>
</dbReference>
<dbReference type="NCBIfam" id="NF006416">
    <property type="entry name" value="PRK08664.1"/>
    <property type="match status" value="1"/>
</dbReference>
<organism evidence="5 6">
    <name type="scientific">Chlamydia ibidis 10-1398/6</name>
    <dbReference type="NCBI Taxonomy" id="1046581"/>
    <lineage>
        <taxon>Bacteria</taxon>
        <taxon>Pseudomonadati</taxon>
        <taxon>Chlamydiota</taxon>
        <taxon>Chlamydiia</taxon>
        <taxon>Chlamydiales</taxon>
        <taxon>Chlamydiaceae</taxon>
        <taxon>Chlamydia/Chlamydophila group</taxon>
        <taxon>Chlamydia</taxon>
    </lineage>
</organism>
<dbReference type="SMART" id="SM00859">
    <property type="entry name" value="Semialdhyde_dh"/>
    <property type="match status" value="1"/>
</dbReference>
<evidence type="ECO:0000259" key="4">
    <source>
        <dbReference type="SMART" id="SM00859"/>
    </source>
</evidence>
<dbReference type="Gene3D" id="3.40.50.720">
    <property type="entry name" value="NAD(P)-binding Rossmann-like Domain"/>
    <property type="match status" value="1"/>
</dbReference>
<dbReference type="Gene3D" id="3.30.360.10">
    <property type="entry name" value="Dihydrodipicolinate Reductase, domain 2"/>
    <property type="match status" value="1"/>
</dbReference>
<dbReference type="SUPFAM" id="SSF55347">
    <property type="entry name" value="Glyceraldehyde-3-phosphate dehydrogenase-like, C-terminal domain"/>
    <property type="match status" value="1"/>
</dbReference>
<dbReference type="CDD" id="cd18130">
    <property type="entry name" value="ASADH_C_arch_fung_like"/>
    <property type="match status" value="1"/>
</dbReference>
<keyword evidence="2" id="KW-0521">NADP</keyword>
<reference evidence="5 6" key="1">
    <citation type="submission" date="2013-07" db="EMBL/GenBank/DDBJ databases">
        <title>Isolation of a new Chlamydia species from the feral Sacred Ibis (Threskiornis aethiopicus): Chlamydia ibidis.</title>
        <authorList>
            <person name="Vorimore F."/>
            <person name="Hsia R.-C."/>
            <person name="Huot-Creasy H."/>
            <person name="Bastian S."/>
            <person name="Deruyter L."/>
            <person name="Passet A."/>
            <person name="Sachse K."/>
            <person name="Bavoil P."/>
            <person name="Myers G."/>
            <person name="Laroucau K."/>
        </authorList>
    </citation>
    <scope>NUCLEOTIDE SEQUENCE [LARGE SCALE GENOMIC DNA]</scope>
    <source>
        <strain evidence="5 6">10-1398/6</strain>
    </source>
</reference>
<dbReference type="EMBL" id="APJW01000003">
    <property type="protein sequence ID" value="EQM62378.1"/>
    <property type="molecule type" value="Genomic_DNA"/>
</dbReference>
<evidence type="ECO:0000256" key="3">
    <source>
        <dbReference type="ARBA" id="ARBA00023002"/>
    </source>
</evidence>
<dbReference type="Pfam" id="PF01118">
    <property type="entry name" value="Semialdhyde_dh"/>
    <property type="match status" value="1"/>
</dbReference>
<evidence type="ECO:0000313" key="5">
    <source>
        <dbReference type="EMBL" id="EQM62378.1"/>
    </source>
</evidence>
<accession>A0ABP2XD44</accession>
<dbReference type="RefSeq" id="WP_020370418.1">
    <property type="nucleotide sequence ID" value="NZ_APJW01000003.1"/>
</dbReference>
<keyword evidence="6" id="KW-1185">Reference proteome</keyword>
<dbReference type="NCBIfam" id="TIGR00978">
    <property type="entry name" value="asd_EA"/>
    <property type="match status" value="1"/>
</dbReference>
<feature type="domain" description="Semialdehyde dehydrogenase NAD-binding" evidence="4">
    <location>
        <begin position="2"/>
        <end position="126"/>
    </location>
</feature>
<gene>
    <name evidence="5" type="primary">asd</name>
    <name evidence="5" type="ORF">H359_0801</name>
</gene>
<dbReference type="Proteomes" id="UP000016064">
    <property type="component" value="Unassembled WGS sequence"/>
</dbReference>
<dbReference type="GO" id="GO:0004073">
    <property type="term" value="F:aspartate-semialdehyde dehydrogenase activity"/>
    <property type="evidence" value="ECO:0007669"/>
    <property type="project" value="UniProtKB-EC"/>
</dbReference>
<dbReference type="InterPro" id="IPR036291">
    <property type="entry name" value="NAD(P)-bd_dom_sf"/>
</dbReference>
<comment type="caution">
    <text evidence="5">The sequence shown here is derived from an EMBL/GenBank/DDBJ whole genome shotgun (WGS) entry which is preliminary data.</text>
</comment>
<comment type="similarity">
    <text evidence="1">Belongs to the aspartate-semialdehyde dehydrogenase family.</text>
</comment>
<dbReference type="SUPFAM" id="SSF51735">
    <property type="entry name" value="NAD(P)-binding Rossmann-fold domains"/>
    <property type="match status" value="1"/>
</dbReference>
<dbReference type="CDD" id="cd02315">
    <property type="entry name" value="ScASADH_like_N"/>
    <property type="match status" value="1"/>
</dbReference>
<evidence type="ECO:0000256" key="2">
    <source>
        <dbReference type="ARBA" id="ARBA00022857"/>
    </source>
</evidence>
<dbReference type="PANTHER" id="PTHR46718">
    <property type="entry name" value="ASPARTATE-SEMIALDEHYDE DEHYDROGENASE"/>
    <property type="match status" value="1"/>
</dbReference>
<evidence type="ECO:0000256" key="1">
    <source>
        <dbReference type="ARBA" id="ARBA00010584"/>
    </source>
</evidence>
<dbReference type="InterPro" id="IPR000534">
    <property type="entry name" value="Semialdehyde_DH_NAD-bd"/>
</dbReference>
<dbReference type="InterPro" id="IPR012280">
    <property type="entry name" value="Semialdhyde_DH_dimer_dom"/>
</dbReference>
<protein>
    <submittedName>
        <fullName evidence="5">Aspartate-semialdehyde dehydrogenase</fullName>
        <ecNumber evidence="5">1.2.1.11</ecNumber>
    </submittedName>
</protein>
<sequence>MRVAVLGATGLVGQKFIALLYKHYPWDIAELVASEEKRGLSYHSVCNWQEPLIPMPTCVGHIPIKLIEEVESDVIVSFLPCRVAREYEYYCLSRGKIVFSNSSAYRMHPQVPIIIPEVNLEHMRLVCEQPFPGRMITNSNCCVSGIALALDPLQVFGISNLHIVTLQSVSGAGYPGLSSMDIVANTVPYIPNEEEKIRLETLKILGEVNSPADIPISVSVHRVPVVYGHTLTLHITFTQAVDIRDILECYHVRNERFSSIYQLYDSPWHPQARKDLMDDDMRVHIGPLKYGGDNKTIKMNVLVHNLVRGAAGAVLRNMEFYFSQYFGECSCRQ</sequence>
<dbReference type="InterPro" id="IPR051823">
    <property type="entry name" value="ASADH-related"/>
</dbReference>
<name>A0ABP2XD44_9CHLA</name>
<keyword evidence="3 5" id="KW-0560">Oxidoreductase</keyword>
<proteinExistence type="inferred from homology"/>
<dbReference type="EC" id="1.2.1.11" evidence="5"/>
<dbReference type="PIRSF" id="PIRSF000148">
    <property type="entry name" value="ASA_dh"/>
    <property type="match status" value="1"/>
</dbReference>
<dbReference type="Pfam" id="PF02774">
    <property type="entry name" value="Semialdhyde_dhC"/>
    <property type="match status" value="1"/>
</dbReference>
<evidence type="ECO:0000313" key="6">
    <source>
        <dbReference type="Proteomes" id="UP000016064"/>
    </source>
</evidence>
<dbReference type="InterPro" id="IPR005676">
    <property type="entry name" value="Asp_semi-ald_DH_pep-lack"/>
</dbReference>